<keyword evidence="3" id="KW-1185">Reference proteome</keyword>
<comment type="caution">
    <text evidence="2">The sequence shown here is derived from an EMBL/GenBank/DDBJ whole genome shotgun (WGS) entry which is preliminary data.</text>
</comment>
<dbReference type="Proteomes" id="UP000286576">
    <property type="component" value="Unassembled WGS sequence"/>
</dbReference>
<evidence type="ECO:0000256" key="1">
    <source>
        <dbReference type="SAM" id="MobiDB-lite"/>
    </source>
</evidence>
<proteinExistence type="predicted"/>
<dbReference type="EMBL" id="QXFL01000006">
    <property type="protein sequence ID" value="RIV84618.1"/>
    <property type="molecule type" value="Genomic_DNA"/>
</dbReference>
<protein>
    <submittedName>
        <fullName evidence="2">Uncharacterized protein</fullName>
    </submittedName>
</protein>
<organism evidence="2 3">
    <name type="scientific">Aurantiacibacter zhengii</name>
    <dbReference type="NCBI Taxonomy" id="2307003"/>
    <lineage>
        <taxon>Bacteria</taxon>
        <taxon>Pseudomonadati</taxon>
        <taxon>Pseudomonadota</taxon>
        <taxon>Alphaproteobacteria</taxon>
        <taxon>Sphingomonadales</taxon>
        <taxon>Erythrobacteraceae</taxon>
        <taxon>Aurantiacibacter</taxon>
    </lineage>
</organism>
<evidence type="ECO:0000313" key="2">
    <source>
        <dbReference type="EMBL" id="RIV84618.1"/>
    </source>
</evidence>
<name>A0A418NQ70_9SPHN</name>
<feature type="region of interest" description="Disordered" evidence="1">
    <location>
        <begin position="1"/>
        <end position="45"/>
    </location>
</feature>
<reference evidence="2 3" key="1">
    <citation type="submission" date="2018-08" db="EMBL/GenBank/DDBJ databases">
        <title>Erythrobacter zhengii sp.nov., a bacterium isolated from deep-sea sediment.</title>
        <authorList>
            <person name="Fang C."/>
            <person name="Wu Y.-H."/>
            <person name="Sun C."/>
            <person name="Wang H."/>
            <person name="Cheng H."/>
            <person name="Meng F.-X."/>
            <person name="Wang C.-S."/>
            <person name="Xu X.-W."/>
        </authorList>
    </citation>
    <scope>NUCLEOTIDE SEQUENCE [LARGE SCALE GENOMIC DNA]</scope>
    <source>
        <strain evidence="2 3">V18</strain>
    </source>
</reference>
<sequence length="181" mass="19472">MLLVSSCGEADEANVEPNMGAAETKEEADIRPTSDNPGRDEDRQSPVLEGEMGFFFNPGDRGPTLSYGVANTDNIAVNLRCPAGGMGETLLVYFNRPAGIVSQRPDTLTLAAGEAELQLSIERRSTQLGTTVQVQTDPASAPIRAYRRGASLKVRYGEETIVIPSESEDENVRSFFDACAV</sequence>
<accession>A0A418NQ70</accession>
<feature type="compositionally biased region" description="Basic and acidic residues" evidence="1">
    <location>
        <begin position="23"/>
        <end position="44"/>
    </location>
</feature>
<dbReference type="AlphaFoldDB" id="A0A418NQ70"/>
<evidence type="ECO:0000313" key="3">
    <source>
        <dbReference type="Proteomes" id="UP000286576"/>
    </source>
</evidence>
<gene>
    <name evidence="2" type="ORF">D2V07_13630</name>
</gene>